<proteinExistence type="predicted"/>
<dbReference type="PATRIC" id="fig|86840.3.peg.817"/>
<reference evidence="1 3" key="1">
    <citation type="submission" date="2015-09" db="EMBL/GenBank/DDBJ databases">
        <title>Genome announcement of multiple Pseudomonas syringae strains.</title>
        <authorList>
            <person name="Thakur S."/>
            <person name="Wang P.W."/>
            <person name="Gong Y."/>
            <person name="Weir B.S."/>
            <person name="Guttman D.S."/>
        </authorList>
    </citation>
    <scope>NUCLEOTIDE SEQUENCE [LARGE SCALE GENOMIC DNA]</scope>
    <source>
        <strain evidence="1 3">ICMP2823</strain>
    </source>
</reference>
<evidence type="ECO:0000313" key="2">
    <source>
        <dbReference type="EMBL" id="RMN40519.1"/>
    </source>
</evidence>
<protein>
    <submittedName>
        <fullName evidence="1">Uncharacterized protein</fullName>
    </submittedName>
</protein>
<gene>
    <name evidence="1" type="ORF">ALO81_00520</name>
    <name evidence="2" type="ORF">ALQ64_04297</name>
</gene>
<evidence type="ECO:0000313" key="4">
    <source>
        <dbReference type="Proteomes" id="UP000281372"/>
    </source>
</evidence>
<dbReference type="Proteomes" id="UP000281372">
    <property type="component" value="Unassembled WGS sequence"/>
</dbReference>
<dbReference type="RefSeq" id="WP_223862774.1">
    <property type="nucleotide sequence ID" value="NZ_FNKU01000001.1"/>
</dbReference>
<dbReference type="AlphaFoldDB" id="A0A0P9LXU6"/>
<evidence type="ECO:0000313" key="3">
    <source>
        <dbReference type="Proteomes" id="UP000050564"/>
    </source>
</evidence>
<sequence length="71" mass="7823">MEGPVSHRMTSEGTWRELYRSALSPECFLEATYLECLLGKCASMPLASLSQHIEQWQATQTKAYAAAAAEA</sequence>
<reference evidence="2 4" key="2">
    <citation type="submission" date="2018-08" db="EMBL/GenBank/DDBJ databases">
        <title>Recombination of ecologically and evolutionarily significant loci maintains genetic cohesion in the Pseudomonas syringae species complex.</title>
        <authorList>
            <person name="Dillon M."/>
            <person name="Thakur S."/>
            <person name="Almeida R.N.D."/>
            <person name="Weir B.S."/>
            <person name="Guttman D.S."/>
        </authorList>
    </citation>
    <scope>NUCLEOTIDE SEQUENCE [LARGE SCALE GENOMIC DNA]</scope>
    <source>
        <strain evidence="2 4">ICMP 2821</strain>
    </source>
</reference>
<dbReference type="EMBL" id="LJPX01000070">
    <property type="protein sequence ID" value="KPW80371.1"/>
    <property type="molecule type" value="Genomic_DNA"/>
</dbReference>
<evidence type="ECO:0000313" key="1">
    <source>
        <dbReference type="EMBL" id="KPW80371.1"/>
    </source>
</evidence>
<accession>A0A0P9LXU6</accession>
<comment type="caution">
    <text evidence="1">The sequence shown here is derived from an EMBL/GenBank/DDBJ whole genome shotgun (WGS) entry which is preliminary data.</text>
</comment>
<organism evidence="1 3">
    <name type="scientific">Pseudomonas cannabina</name>
    <dbReference type="NCBI Taxonomy" id="86840"/>
    <lineage>
        <taxon>Bacteria</taxon>
        <taxon>Pseudomonadati</taxon>
        <taxon>Pseudomonadota</taxon>
        <taxon>Gammaproteobacteria</taxon>
        <taxon>Pseudomonadales</taxon>
        <taxon>Pseudomonadaceae</taxon>
        <taxon>Pseudomonas</taxon>
    </lineage>
</organism>
<name>A0A0P9LXU6_PSECA</name>
<dbReference type="Proteomes" id="UP000050564">
    <property type="component" value="Unassembled WGS sequence"/>
</dbReference>
<dbReference type="EMBL" id="RBOW01000090">
    <property type="protein sequence ID" value="RMN40519.1"/>
    <property type="molecule type" value="Genomic_DNA"/>
</dbReference>